<dbReference type="CDD" id="cd06550">
    <property type="entry name" value="TM_ABC_iron-siderophores_like"/>
    <property type="match status" value="1"/>
</dbReference>
<keyword evidence="5 8" id="KW-0812">Transmembrane</keyword>
<keyword evidence="6 8" id="KW-1133">Transmembrane helix</keyword>
<dbReference type="PANTHER" id="PTHR30472">
    <property type="entry name" value="FERRIC ENTEROBACTIN TRANSPORT SYSTEM PERMEASE PROTEIN"/>
    <property type="match status" value="1"/>
</dbReference>
<feature type="transmembrane region" description="Helical" evidence="8">
    <location>
        <begin position="316"/>
        <end position="336"/>
    </location>
</feature>
<evidence type="ECO:0000256" key="5">
    <source>
        <dbReference type="ARBA" id="ARBA00022692"/>
    </source>
</evidence>
<evidence type="ECO:0000313" key="9">
    <source>
        <dbReference type="EMBL" id="SFE42803.1"/>
    </source>
</evidence>
<evidence type="ECO:0000256" key="7">
    <source>
        <dbReference type="ARBA" id="ARBA00023136"/>
    </source>
</evidence>
<dbReference type="EMBL" id="FOND01000003">
    <property type="protein sequence ID" value="SFE42803.1"/>
    <property type="molecule type" value="Genomic_DNA"/>
</dbReference>
<keyword evidence="10" id="KW-1185">Reference proteome</keyword>
<dbReference type="STRING" id="1798228.SAMN05216574_103312"/>
<evidence type="ECO:0000256" key="8">
    <source>
        <dbReference type="SAM" id="Phobius"/>
    </source>
</evidence>
<feature type="transmembrane region" description="Helical" evidence="8">
    <location>
        <begin position="106"/>
        <end position="123"/>
    </location>
</feature>
<keyword evidence="3" id="KW-0813">Transport</keyword>
<evidence type="ECO:0000313" key="10">
    <source>
        <dbReference type="Proteomes" id="UP000198589"/>
    </source>
</evidence>
<dbReference type="Proteomes" id="UP000198589">
    <property type="component" value="Unassembled WGS sequence"/>
</dbReference>
<feature type="transmembrane region" description="Helical" evidence="8">
    <location>
        <begin position="23"/>
        <end position="43"/>
    </location>
</feature>
<feature type="transmembrane region" description="Helical" evidence="8">
    <location>
        <begin position="76"/>
        <end position="97"/>
    </location>
</feature>
<reference evidence="10" key="1">
    <citation type="submission" date="2016-10" db="EMBL/GenBank/DDBJ databases">
        <authorList>
            <person name="Varghese N."/>
            <person name="Submissions S."/>
        </authorList>
    </citation>
    <scope>NUCLEOTIDE SEQUENCE [LARGE SCALE GENOMIC DNA]</scope>
    <source>
        <strain evidence="10">DSM 46838</strain>
    </source>
</reference>
<feature type="transmembrane region" description="Helical" evidence="8">
    <location>
        <begin position="250"/>
        <end position="275"/>
    </location>
</feature>
<dbReference type="AlphaFoldDB" id="A0A1I2AIM5"/>
<dbReference type="PANTHER" id="PTHR30472:SF24">
    <property type="entry name" value="FERRIC ENTEROBACTIN TRANSPORT SYSTEM PERMEASE PROTEIN FEPG"/>
    <property type="match status" value="1"/>
</dbReference>
<protein>
    <submittedName>
        <fullName evidence="9">Iron complex transport system permease protein</fullName>
    </submittedName>
</protein>
<comment type="subcellular location">
    <subcellularLocation>
        <location evidence="1">Cell membrane</location>
        <topology evidence="1">Multi-pass membrane protein</topology>
    </subcellularLocation>
</comment>
<dbReference type="GO" id="GO:0005886">
    <property type="term" value="C:plasma membrane"/>
    <property type="evidence" value="ECO:0007669"/>
    <property type="project" value="UniProtKB-SubCell"/>
</dbReference>
<dbReference type="OrthoDB" id="4455417at2"/>
<evidence type="ECO:0000256" key="1">
    <source>
        <dbReference type="ARBA" id="ARBA00004651"/>
    </source>
</evidence>
<dbReference type="SUPFAM" id="SSF81345">
    <property type="entry name" value="ABC transporter involved in vitamin B12 uptake, BtuC"/>
    <property type="match status" value="1"/>
</dbReference>
<proteinExistence type="inferred from homology"/>
<feature type="transmembrane region" description="Helical" evidence="8">
    <location>
        <begin position="287"/>
        <end position="309"/>
    </location>
</feature>
<feature type="transmembrane region" description="Helical" evidence="8">
    <location>
        <begin position="160"/>
        <end position="182"/>
    </location>
</feature>
<evidence type="ECO:0000256" key="3">
    <source>
        <dbReference type="ARBA" id="ARBA00022448"/>
    </source>
</evidence>
<gene>
    <name evidence="9" type="ORF">SAMN05216574_103312</name>
</gene>
<keyword evidence="7 8" id="KW-0472">Membrane</keyword>
<dbReference type="GO" id="GO:0022857">
    <property type="term" value="F:transmembrane transporter activity"/>
    <property type="evidence" value="ECO:0007669"/>
    <property type="project" value="InterPro"/>
</dbReference>
<feature type="transmembrane region" description="Helical" evidence="8">
    <location>
        <begin position="202"/>
        <end position="223"/>
    </location>
</feature>
<evidence type="ECO:0000256" key="2">
    <source>
        <dbReference type="ARBA" id="ARBA00007935"/>
    </source>
</evidence>
<keyword evidence="4" id="KW-1003">Cell membrane</keyword>
<dbReference type="RefSeq" id="WP_092195836.1">
    <property type="nucleotide sequence ID" value="NZ_FOND01000003.1"/>
</dbReference>
<dbReference type="GO" id="GO:0033214">
    <property type="term" value="P:siderophore-iron import into cell"/>
    <property type="evidence" value="ECO:0007669"/>
    <property type="project" value="TreeGrafter"/>
</dbReference>
<dbReference type="InterPro" id="IPR000522">
    <property type="entry name" value="ABC_transptr_permease_BtuC"/>
</dbReference>
<organism evidence="9 10">
    <name type="scientific">Blastococcus tunisiensis</name>
    <dbReference type="NCBI Taxonomy" id="1798228"/>
    <lineage>
        <taxon>Bacteria</taxon>
        <taxon>Bacillati</taxon>
        <taxon>Actinomycetota</taxon>
        <taxon>Actinomycetes</taxon>
        <taxon>Geodermatophilales</taxon>
        <taxon>Geodermatophilaceae</taxon>
        <taxon>Blastococcus</taxon>
    </lineage>
</organism>
<dbReference type="Gene3D" id="1.10.3470.10">
    <property type="entry name" value="ABC transporter involved in vitamin B12 uptake, BtuC"/>
    <property type="match status" value="1"/>
</dbReference>
<feature type="transmembrane region" description="Helical" evidence="8">
    <location>
        <begin position="129"/>
        <end position="148"/>
    </location>
</feature>
<dbReference type="InterPro" id="IPR037294">
    <property type="entry name" value="ABC_BtuC-like"/>
</dbReference>
<name>A0A1I2AIM5_9ACTN</name>
<evidence type="ECO:0000256" key="6">
    <source>
        <dbReference type="ARBA" id="ARBA00022989"/>
    </source>
</evidence>
<dbReference type="Pfam" id="PF01032">
    <property type="entry name" value="FecCD"/>
    <property type="match status" value="1"/>
</dbReference>
<sequence length="342" mass="34029">MTDARPAPVVAVRPVRLRMRRPGAVTVLAVALPIGIFAALMVGSSNLTMTDALAALVGHADGSDAFVVRGLRLPRVVTAVAVGAALGASGVLLQGLLRNPLGSPDVMGVTAGASLAAVIAIGAAVPPLLLPLAAATGAGLATALLHLLTTRAGAGGTRIVLAGVGIHAAAYAAVTLVVARLPMGRLGAAEVWLAGSLHARNWTHATAVLVGLAVGLPAAFLLVRRLSVLELGDELAVGAGVALRRTRIQLLAVAAVLAGVAVAVAGPIGFVALGAPHIARRIVGPTSGVTLAAAAIIGALLVVAADVIGQRVFAPIALPAGMVTAVIGAPYLLWLLHRWGRR</sequence>
<comment type="similarity">
    <text evidence="2">Belongs to the binding-protein-dependent transport system permease family. FecCD subfamily.</text>
</comment>
<evidence type="ECO:0000256" key="4">
    <source>
        <dbReference type="ARBA" id="ARBA00022475"/>
    </source>
</evidence>
<accession>A0A1I2AIM5</accession>